<evidence type="ECO:0000256" key="3">
    <source>
        <dbReference type="ARBA" id="ARBA00023125"/>
    </source>
</evidence>
<evidence type="ECO:0000256" key="6">
    <source>
        <dbReference type="SAM" id="MobiDB-lite"/>
    </source>
</evidence>
<dbReference type="InterPro" id="IPR036576">
    <property type="entry name" value="WRKY_dom_sf"/>
</dbReference>
<dbReference type="AlphaFoldDB" id="A0ABD1YQI1"/>
<comment type="subcellular location">
    <subcellularLocation>
        <location evidence="1">Nucleus</location>
    </subcellularLocation>
</comment>
<dbReference type="GO" id="GO:0005634">
    <property type="term" value="C:nucleus"/>
    <property type="evidence" value="ECO:0007669"/>
    <property type="project" value="UniProtKB-SubCell"/>
</dbReference>
<dbReference type="Gene3D" id="2.20.25.80">
    <property type="entry name" value="WRKY domain"/>
    <property type="match status" value="1"/>
</dbReference>
<feature type="compositionally biased region" description="Polar residues" evidence="6">
    <location>
        <begin position="53"/>
        <end position="82"/>
    </location>
</feature>
<dbReference type="GO" id="GO:0003677">
    <property type="term" value="F:DNA binding"/>
    <property type="evidence" value="ECO:0007669"/>
    <property type="project" value="UniProtKB-KW"/>
</dbReference>
<accession>A0ABD1YQI1</accession>
<evidence type="ECO:0000256" key="4">
    <source>
        <dbReference type="ARBA" id="ARBA00023163"/>
    </source>
</evidence>
<evidence type="ECO:0000259" key="7">
    <source>
        <dbReference type="PROSITE" id="PS50811"/>
    </source>
</evidence>
<dbReference type="PROSITE" id="PS50811">
    <property type="entry name" value="WRKY"/>
    <property type="match status" value="1"/>
</dbReference>
<dbReference type="InterPro" id="IPR003657">
    <property type="entry name" value="WRKY_dom"/>
</dbReference>
<reference evidence="8 9" key="1">
    <citation type="submission" date="2024-09" db="EMBL/GenBank/DDBJ databases">
        <title>Chromosome-scale assembly of Riccia fluitans.</title>
        <authorList>
            <person name="Paukszto L."/>
            <person name="Sawicki J."/>
            <person name="Karawczyk K."/>
            <person name="Piernik-Szablinska J."/>
            <person name="Szczecinska M."/>
            <person name="Mazdziarz M."/>
        </authorList>
    </citation>
    <scope>NUCLEOTIDE SEQUENCE [LARGE SCALE GENOMIC DNA]</scope>
    <source>
        <strain evidence="8">Rf_01</strain>
        <tissue evidence="8">Aerial parts of the thallus</tissue>
    </source>
</reference>
<keyword evidence="3" id="KW-0238">DNA-binding</keyword>
<keyword evidence="2" id="KW-0805">Transcription regulation</keyword>
<feature type="compositionally biased region" description="Polar residues" evidence="6">
    <location>
        <begin position="225"/>
        <end position="235"/>
    </location>
</feature>
<comment type="caution">
    <text evidence="8">The sequence shown here is derived from an EMBL/GenBank/DDBJ whole genome shotgun (WGS) entry which is preliminary data.</text>
</comment>
<dbReference type="Pfam" id="PF03106">
    <property type="entry name" value="WRKY"/>
    <property type="match status" value="1"/>
</dbReference>
<dbReference type="PANTHER" id="PTHR31221">
    <property type="entry name" value="WRKY TRANSCRIPTION FACTOR PROTEIN 1-RELATED"/>
    <property type="match status" value="1"/>
</dbReference>
<organism evidence="8 9">
    <name type="scientific">Riccia fluitans</name>
    <dbReference type="NCBI Taxonomy" id="41844"/>
    <lineage>
        <taxon>Eukaryota</taxon>
        <taxon>Viridiplantae</taxon>
        <taxon>Streptophyta</taxon>
        <taxon>Embryophyta</taxon>
        <taxon>Marchantiophyta</taxon>
        <taxon>Marchantiopsida</taxon>
        <taxon>Marchantiidae</taxon>
        <taxon>Marchantiales</taxon>
        <taxon>Ricciaceae</taxon>
        <taxon>Riccia</taxon>
    </lineage>
</organism>
<keyword evidence="4" id="KW-0804">Transcription</keyword>
<feature type="compositionally biased region" description="Basic and acidic residues" evidence="6">
    <location>
        <begin position="142"/>
        <end position="163"/>
    </location>
</feature>
<evidence type="ECO:0000313" key="9">
    <source>
        <dbReference type="Proteomes" id="UP001605036"/>
    </source>
</evidence>
<evidence type="ECO:0000256" key="5">
    <source>
        <dbReference type="ARBA" id="ARBA00023242"/>
    </source>
</evidence>
<feature type="compositionally biased region" description="Low complexity" evidence="6">
    <location>
        <begin position="528"/>
        <end position="538"/>
    </location>
</feature>
<dbReference type="SUPFAM" id="SSF118290">
    <property type="entry name" value="WRKY DNA-binding domain"/>
    <property type="match status" value="1"/>
</dbReference>
<feature type="compositionally biased region" description="Polar residues" evidence="6">
    <location>
        <begin position="93"/>
        <end position="107"/>
    </location>
</feature>
<feature type="domain" description="WRKY" evidence="7">
    <location>
        <begin position="291"/>
        <end position="356"/>
    </location>
</feature>
<dbReference type="FunFam" id="2.20.25.80:FF:000003">
    <property type="entry name" value="WRKY transcription factor 57"/>
    <property type="match status" value="1"/>
</dbReference>
<evidence type="ECO:0000256" key="1">
    <source>
        <dbReference type="ARBA" id="ARBA00004123"/>
    </source>
</evidence>
<dbReference type="PANTHER" id="PTHR31221:SF334">
    <property type="entry name" value="WRKY TRANSCRIPTION FACTOR 57-RELATED"/>
    <property type="match status" value="1"/>
</dbReference>
<feature type="compositionally biased region" description="Basic and acidic residues" evidence="6">
    <location>
        <begin position="241"/>
        <end position="250"/>
    </location>
</feature>
<dbReference type="EMBL" id="JBHFFA010000003">
    <property type="protein sequence ID" value="KAL2632938.1"/>
    <property type="molecule type" value="Genomic_DNA"/>
</dbReference>
<feature type="compositionally biased region" description="Gly residues" evidence="6">
    <location>
        <begin position="7"/>
        <end position="17"/>
    </location>
</feature>
<dbReference type="SMART" id="SM00774">
    <property type="entry name" value="WRKY"/>
    <property type="match status" value="1"/>
</dbReference>
<feature type="compositionally biased region" description="Low complexity" evidence="6">
    <location>
        <begin position="181"/>
        <end position="218"/>
    </location>
</feature>
<feature type="region of interest" description="Disordered" evidence="6">
    <location>
        <begin position="1"/>
        <end position="286"/>
    </location>
</feature>
<feature type="compositionally biased region" description="Polar residues" evidence="6">
    <location>
        <begin position="252"/>
        <end position="266"/>
    </location>
</feature>
<sequence>MAEQQPGGRGRGSGGSRPGESRSQLNQGGSGGEGPTSSSTFRGVPGSSPPTPWNLSNEAYPQQYSSSMSTFVPMFNPSSTGTGRLPSEPIFQDSLQWISRSRDNTPQVAEEGSSYPPQEPPTLRHQHQSNYGSAATVSNFHYSRDYGESEKAPRQYHELERKLGLSSQNLESPTARESGFAAAPVTSAAPSPDVVAPAASPSMMASTPNSSTSSSFSDGPDDDTATQQSGVTILSSKRKTSAHDECEEKPSGATSSGNSRKPQQQPAKVPRKKGPKNPRVREPRFAIQTRSDVEIMDDGYRWRKYGQKAVKNSPYPRSYYRCTNSKCPVRKRVERSSEDPGLVVTTYEGTHNHMNPTQRPSPSDDRLSITPFAPSYNVGGVGFAQQPPLLFPSVSNQQQRSRFDLPMQIRGGGSSSPAGVNSQEQHAHNVLQRLASAQHQPAVPDLLTNILTTADLPPLPGTSGSDFMPGIQNQQAHMRMPDEMQRLINVPSLDSRSQGSTDHLLHPQILQSIQQQLSQQQQHQHQIQTLQFQSQQQQENTPRVARGSIDQATDDGLLEDMIFPQGMGRKP</sequence>
<dbReference type="InterPro" id="IPR044810">
    <property type="entry name" value="WRKY_plant"/>
</dbReference>
<proteinExistence type="predicted"/>
<protein>
    <recommendedName>
        <fullName evidence="7">WRKY domain-containing protein</fullName>
    </recommendedName>
</protein>
<feature type="region of interest" description="Disordered" evidence="6">
    <location>
        <begin position="528"/>
        <end position="571"/>
    </location>
</feature>
<feature type="compositionally biased region" description="Polar residues" evidence="6">
    <location>
        <begin position="128"/>
        <end position="141"/>
    </location>
</feature>
<dbReference type="Proteomes" id="UP001605036">
    <property type="component" value="Unassembled WGS sequence"/>
</dbReference>
<evidence type="ECO:0000256" key="2">
    <source>
        <dbReference type="ARBA" id="ARBA00023015"/>
    </source>
</evidence>
<gene>
    <name evidence="8" type="ORF">R1flu_004417</name>
</gene>
<keyword evidence="9" id="KW-1185">Reference proteome</keyword>
<evidence type="ECO:0000313" key="8">
    <source>
        <dbReference type="EMBL" id="KAL2632938.1"/>
    </source>
</evidence>
<keyword evidence="5" id="KW-0539">Nucleus</keyword>
<feature type="compositionally biased region" description="Basic residues" evidence="6">
    <location>
        <begin position="269"/>
        <end position="278"/>
    </location>
</feature>
<name>A0ABD1YQI1_9MARC</name>